<dbReference type="Gene3D" id="3.90.400.10">
    <property type="entry name" value="Oligo-1,6-glucosidase, Domain 2"/>
    <property type="match status" value="1"/>
</dbReference>
<dbReference type="SUPFAM" id="SSF49373">
    <property type="entry name" value="Invasin/intimin cell-adhesion fragments"/>
    <property type="match status" value="1"/>
</dbReference>
<dbReference type="InterPro" id="IPR013783">
    <property type="entry name" value="Ig-like_fold"/>
</dbReference>
<dbReference type="Pfam" id="PF00128">
    <property type="entry name" value="Alpha-amylase"/>
    <property type="match status" value="1"/>
</dbReference>
<dbReference type="Pfam" id="PF02368">
    <property type="entry name" value="Big_2"/>
    <property type="match status" value="1"/>
</dbReference>
<dbReference type="InterPro" id="IPR003343">
    <property type="entry name" value="Big_2"/>
</dbReference>
<dbReference type="GO" id="GO:0005975">
    <property type="term" value="P:carbohydrate metabolic process"/>
    <property type="evidence" value="ECO:0007669"/>
    <property type="project" value="InterPro"/>
</dbReference>
<dbReference type="SUPFAM" id="SSF51445">
    <property type="entry name" value="(Trans)glycosidases"/>
    <property type="match status" value="1"/>
</dbReference>
<evidence type="ECO:0000313" key="4">
    <source>
        <dbReference type="Proteomes" id="UP000514720"/>
    </source>
</evidence>
<dbReference type="InterPro" id="IPR017853">
    <property type="entry name" value="GH"/>
</dbReference>
<sequence length="738" mass="83169">MKKLVIILSFTLLIIGLSACTEEPDYSIFVNLEDGHTIEQYVGEESIQLEDITVTDADDNVLEATLSWEGTYDLQVVGSYALTLSIVVDENRQTSRQMTLNVIPETCEMNPNQEQCVIPVAGVSYRASTLSMSSIYIGDFVLLQWDVTPLNADNTDVTFSSSNPLVAEVNDFGYVFAKLEGTVDITITTVDGSYTATHTFSIIEKSCEVDPLQDKCVNIFLDDDSRIVDLSDGYVSQTNYDAIYPNNKIYYEIFVRRFADTDGDYTGDLNGIIENIPYLEMLGVGGLWLMPIMETTSDHGYDISDYYSINPEYGTMSDFDDLITATSAANIDVIIDLVVNHMGAHNNIFQDVLKYGTSSDYYDWFTWASLGDGVINQTGSWGQPIWYNPNDSTWWLKASSFNIHESLDDKYYFGYFSDWMPDLNLENPDVVDYIYDVAEFWLNKGVTGFRMDATSHLYALHEHPDIIDRDQANIDFLTGFNQHVTSINNDAFVVIEAWESYSVLDYYQSGNSVFNFPFNYGIKDIVRGYNTESLLDSMNSTYDVIYGYNSDAVDSTFISNHDMDRAATQLSDEQIRQASELLLTIPSNPFIYYGDEIGMLGTRTNMVWGSYFSGLATNSADYSVDSVAVQLNDDESLLNTYIQIGELRNNSLALQYGDFTPYHNQQLHGYFRYFENGEDAQLVLVLFNFSSSSSYPIPSEFTSYEILYSSTPSNLGGLSPESTMILQLPLDLLDDVLQ</sequence>
<dbReference type="PANTHER" id="PTHR10357">
    <property type="entry name" value="ALPHA-AMYLASE FAMILY MEMBER"/>
    <property type="match status" value="1"/>
</dbReference>
<dbReference type="EMBL" id="CP048914">
    <property type="protein sequence ID" value="QMS84218.1"/>
    <property type="molecule type" value="Genomic_DNA"/>
</dbReference>
<dbReference type="RefSeq" id="WP_258877830.1">
    <property type="nucleotide sequence ID" value="NZ_CP048914.1"/>
</dbReference>
<reference evidence="3 4" key="1">
    <citation type="submission" date="2020-02" db="EMBL/GenBank/DDBJ databases">
        <authorList>
            <person name="Zheng R.K."/>
            <person name="Sun C.M."/>
        </authorList>
    </citation>
    <scope>NUCLEOTIDE SEQUENCE [LARGE SCALE GENOMIC DNA]</scope>
    <source>
        <strain evidence="4">zrk13</strain>
    </source>
</reference>
<evidence type="ECO:0000256" key="1">
    <source>
        <dbReference type="SAM" id="SignalP"/>
    </source>
</evidence>
<protein>
    <recommendedName>
        <fullName evidence="2">Glycosyl hydrolase family 13 catalytic domain-containing protein</fullName>
    </recommendedName>
</protein>
<evidence type="ECO:0000259" key="2">
    <source>
        <dbReference type="SMART" id="SM00642"/>
    </source>
</evidence>
<accession>A0A7L7KQY4</accession>
<proteinExistence type="predicted"/>
<keyword evidence="1" id="KW-0732">Signal</keyword>
<dbReference type="Gene3D" id="2.60.40.1080">
    <property type="match status" value="1"/>
</dbReference>
<feature type="signal peptide" evidence="1">
    <location>
        <begin position="1"/>
        <end position="21"/>
    </location>
</feature>
<dbReference type="AlphaFoldDB" id="A0A7L7KQY4"/>
<dbReference type="InterPro" id="IPR008964">
    <property type="entry name" value="Invasin/intimin_cell_adhesion"/>
</dbReference>
<dbReference type="Proteomes" id="UP000514720">
    <property type="component" value="Chromosome"/>
</dbReference>
<dbReference type="InterPro" id="IPR045857">
    <property type="entry name" value="O16G_dom_2"/>
</dbReference>
<evidence type="ECO:0000313" key="3">
    <source>
        <dbReference type="EMBL" id="QMS84218.1"/>
    </source>
</evidence>
<dbReference type="Gene3D" id="3.20.20.80">
    <property type="entry name" value="Glycosidases"/>
    <property type="match status" value="1"/>
</dbReference>
<dbReference type="SMART" id="SM00642">
    <property type="entry name" value="Aamy"/>
    <property type="match status" value="1"/>
</dbReference>
<organism evidence="3 4">
    <name type="scientific">Candidatus Xianfuyuplasma coldseepsis</name>
    <dbReference type="NCBI Taxonomy" id="2782163"/>
    <lineage>
        <taxon>Bacteria</taxon>
        <taxon>Bacillati</taxon>
        <taxon>Mycoplasmatota</taxon>
        <taxon>Mollicutes</taxon>
        <taxon>Candidatus Izemoplasmatales</taxon>
        <taxon>Candidatus Izemoplasmataceae</taxon>
        <taxon>Candidatus Xianfuyuplasma</taxon>
    </lineage>
</organism>
<dbReference type="Gene3D" id="2.60.40.10">
    <property type="entry name" value="Immunoglobulins"/>
    <property type="match status" value="1"/>
</dbReference>
<name>A0A7L7KQY4_9MOLU</name>
<dbReference type="KEGG" id="xcl:G4Z02_00160"/>
<dbReference type="PROSITE" id="PS51257">
    <property type="entry name" value="PROKAR_LIPOPROTEIN"/>
    <property type="match status" value="1"/>
</dbReference>
<gene>
    <name evidence="3" type="ORF">G4Z02_00160</name>
</gene>
<feature type="domain" description="Glycosyl hydrolase family 13 catalytic" evidence="2">
    <location>
        <begin position="252"/>
        <end position="648"/>
    </location>
</feature>
<dbReference type="InterPro" id="IPR006047">
    <property type="entry name" value="GH13_cat_dom"/>
</dbReference>
<keyword evidence="4" id="KW-1185">Reference proteome</keyword>
<feature type="chain" id="PRO_5029817150" description="Glycosyl hydrolase family 13 catalytic domain-containing protein" evidence="1">
    <location>
        <begin position="22"/>
        <end position="738"/>
    </location>
</feature>